<feature type="region of interest" description="Disordered" evidence="1">
    <location>
        <begin position="97"/>
        <end position="131"/>
    </location>
</feature>
<feature type="compositionally biased region" description="Basic and acidic residues" evidence="1">
    <location>
        <begin position="105"/>
        <end position="127"/>
    </location>
</feature>
<evidence type="ECO:0000256" key="1">
    <source>
        <dbReference type="SAM" id="MobiDB-lite"/>
    </source>
</evidence>
<dbReference type="InterPro" id="IPR013087">
    <property type="entry name" value="Znf_C2H2_type"/>
</dbReference>
<evidence type="ECO:0000313" key="4">
    <source>
        <dbReference type="Proteomes" id="UP000077315"/>
    </source>
</evidence>
<protein>
    <submittedName>
        <fullName evidence="3">C2H2-type zinc finger transcription factor</fullName>
    </submittedName>
</protein>
<organism evidence="3 4">
    <name type="scientific">Phycomyces blakesleeanus (strain ATCC 8743b / DSM 1359 / FGSC 10004 / NBRC 33097 / NRRL 1555)</name>
    <dbReference type="NCBI Taxonomy" id="763407"/>
    <lineage>
        <taxon>Eukaryota</taxon>
        <taxon>Fungi</taxon>
        <taxon>Fungi incertae sedis</taxon>
        <taxon>Mucoromycota</taxon>
        <taxon>Mucoromycotina</taxon>
        <taxon>Mucoromycetes</taxon>
        <taxon>Mucorales</taxon>
        <taxon>Phycomycetaceae</taxon>
        <taxon>Phycomyces</taxon>
    </lineage>
</organism>
<feature type="compositionally biased region" description="Acidic residues" evidence="1">
    <location>
        <begin position="308"/>
        <end position="323"/>
    </location>
</feature>
<dbReference type="RefSeq" id="XP_018283665.1">
    <property type="nucleotide sequence ID" value="XM_018442327.1"/>
</dbReference>
<dbReference type="PROSITE" id="PS00028">
    <property type="entry name" value="ZINC_FINGER_C2H2_1"/>
    <property type="match status" value="1"/>
</dbReference>
<gene>
    <name evidence="3" type="ORF">PHYBLDRAFT_70744</name>
</gene>
<dbReference type="OrthoDB" id="2404656at2759"/>
<name>A0A162W9G4_PHYB8</name>
<evidence type="ECO:0000259" key="2">
    <source>
        <dbReference type="PROSITE" id="PS00028"/>
    </source>
</evidence>
<reference evidence="4" key="1">
    <citation type="submission" date="2015-06" db="EMBL/GenBank/DDBJ databases">
        <title>Expansion of signal transduction pathways in fungi by whole-genome duplication.</title>
        <authorList>
            <consortium name="DOE Joint Genome Institute"/>
            <person name="Corrochano L.M."/>
            <person name="Kuo A."/>
            <person name="Marcet-Houben M."/>
            <person name="Polaino S."/>
            <person name="Salamov A."/>
            <person name="Villalobos J.M."/>
            <person name="Alvarez M.I."/>
            <person name="Avalos J."/>
            <person name="Benito E.P."/>
            <person name="Benoit I."/>
            <person name="Burger G."/>
            <person name="Camino L.P."/>
            <person name="Canovas D."/>
            <person name="Cerda-Olmedo E."/>
            <person name="Cheng J.-F."/>
            <person name="Dominguez A."/>
            <person name="Elias M."/>
            <person name="Eslava A.P."/>
            <person name="Glaser F."/>
            <person name="Grimwood J."/>
            <person name="Gutierrez G."/>
            <person name="Heitman J."/>
            <person name="Henrissat B."/>
            <person name="Iturriaga E.A."/>
            <person name="Lang B.F."/>
            <person name="Lavin J.L."/>
            <person name="Lee S."/>
            <person name="Li W."/>
            <person name="Lindquist E."/>
            <person name="Lopez-Garcia S."/>
            <person name="Luque E.M."/>
            <person name="Marcos A.T."/>
            <person name="Martin J."/>
            <person name="McCluskey K."/>
            <person name="Medina H.R."/>
            <person name="Miralles-Duran A."/>
            <person name="Miyazaki A."/>
            <person name="Munoz-Torres E."/>
            <person name="Oguiza J.A."/>
            <person name="Ohm R."/>
            <person name="Olmedo M."/>
            <person name="Orejas M."/>
            <person name="Ortiz-Castellanos L."/>
            <person name="Pisabarro A.G."/>
            <person name="Rodriguez-Romero J."/>
            <person name="Ruiz-Herrera J."/>
            <person name="Ruiz-Vazquez R."/>
            <person name="Sanz C."/>
            <person name="Schackwitz W."/>
            <person name="Schmutz J."/>
            <person name="Shahriari M."/>
            <person name="Shelest E."/>
            <person name="Silva-Franco F."/>
            <person name="Soanes D."/>
            <person name="Syed K."/>
            <person name="Tagua V.G."/>
            <person name="Talbot N.J."/>
            <person name="Thon M."/>
            <person name="De vries R.P."/>
            <person name="Wiebenga A."/>
            <person name="Yadav J.S."/>
            <person name="Braun E.L."/>
            <person name="Baker S."/>
            <person name="Garre V."/>
            <person name="Horwitz B."/>
            <person name="Torres-Martinez S."/>
            <person name="Idnurm A."/>
            <person name="Herrera-Estrella A."/>
            <person name="Gabaldon T."/>
            <person name="Grigoriev I.V."/>
        </authorList>
    </citation>
    <scope>NUCLEOTIDE SEQUENCE [LARGE SCALE GENOMIC DNA]</scope>
    <source>
        <strain evidence="4">NRRL 1555(-)</strain>
    </source>
</reference>
<evidence type="ECO:0000313" key="3">
    <source>
        <dbReference type="EMBL" id="OAD65625.1"/>
    </source>
</evidence>
<keyword evidence="4" id="KW-1185">Reference proteome</keyword>
<feature type="domain" description="C2H2-type" evidence="2">
    <location>
        <begin position="73"/>
        <end position="93"/>
    </location>
</feature>
<dbReference type="Proteomes" id="UP000077315">
    <property type="component" value="Unassembled WGS sequence"/>
</dbReference>
<dbReference type="InParanoid" id="A0A162W9G4"/>
<dbReference type="EMBL" id="KV441009">
    <property type="protein sequence ID" value="OAD65625.1"/>
    <property type="molecule type" value="Genomic_DNA"/>
</dbReference>
<dbReference type="VEuPathDB" id="FungiDB:PHYBLDRAFT_70744"/>
<dbReference type="AlphaFoldDB" id="A0A162W9G4"/>
<proteinExistence type="predicted"/>
<dbReference type="GeneID" id="29003233"/>
<feature type="region of interest" description="Disordered" evidence="1">
    <location>
        <begin position="308"/>
        <end position="333"/>
    </location>
</feature>
<sequence>MTTAKFIFVSNDCFLCEKGDFITAQKFRRHLIGHDIYLPGRTLKTRYRNTSTTIYVSYEKKQSRKDIETHHACPSCLEHFVELDALKSHVAVHLPQVTAEEPEDHEEKSSTSKRENQVHETPKKEENTNTYKRLKTISLTYGQSTLDFHPATMKSYNPDKPRLPLETITELSPVVTILADYNTTLPDSLRKIVNQELEDQANLKTLNKYPGALRFLCSALDNSLKDLPKFLWSHPLSNSWSEDEKKLVRMIQFLLTDFSSKCCRSPIFQSKSDLKFLIDQVIPIFQVLESQTDLIGFEWCDVAVDEQSLDNEKDSEEPEEIDSETTPYHDGLGYDTAGNPVLVINNTSREDIDIGPHARDDILKNMHSSIGFLDNTLRNNQFARFATLCRAETFSIQVISKVITLSTTSLNPEEPGAYIHKERRSAEIPGSFSGRMGWIKMFELLATLFDILNFQQNVAKTIAIENSGVDPIDKAETVREFLINLIN</sequence>
<accession>A0A162W9G4</accession>